<protein>
    <recommendedName>
        <fullName evidence="3">DUF1993 domain-containing protein</fullName>
    </recommendedName>
</protein>
<dbReference type="RefSeq" id="WP_074867194.1">
    <property type="nucleotide sequence ID" value="NZ_FOAS01000007.1"/>
</dbReference>
<dbReference type="InterPro" id="IPR034660">
    <property type="entry name" value="DinB/YfiT-like"/>
</dbReference>
<keyword evidence="2" id="KW-1185">Reference proteome</keyword>
<dbReference type="PANTHER" id="PTHR36922:SF1">
    <property type="entry name" value="DUF1993 DOMAIN-CONTAINING PROTEIN"/>
    <property type="match status" value="1"/>
</dbReference>
<dbReference type="Pfam" id="PF09351">
    <property type="entry name" value="DUF1993"/>
    <property type="match status" value="1"/>
</dbReference>
<evidence type="ECO:0008006" key="3">
    <source>
        <dbReference type="Google" id="ProtNLM"/>
    </source>
</evidence>
<dbReference type="PANTHER" id="PTHR36922">
    <property type="entry name" value="BLL2446 PROTEIN"/>
    <property type="match status" value="1"/>
</dbReference>
<evidence type="ECO:0000313" key="2">
    <source>
        <dbReference type="Proteomes" id="UP000185766"/>
    </source>
</evidence>
<accession>A0A1H7LRR0</accession>
<name>A0A1H7LRR0_9GAMM</name>
<dbReference type="Gene3D" id="1.20.120.450">
    <property type="entry name" value="dinb family like domain"/>
    <property type="match status" value="1"/>
</dbReference>
<gene>
    <name evidence="1" type="ORF">SAMN05216214_107104</name>
</gene>
<dbReference type="InterPro" id="IPR018531">
    <property type="entry name" value="DUF1993"/>
</dbReference>
<organism evidence="1 2">
    <name type="scientific">Atopomonas hussainii</name>
    <dbReference type="NCBI Taxonomy" id="1429083"/>
    <lineage>
        <taxon>Bacteria</taxon>
        <taxon>Pseudomonadati</taxon>
        <taxon>Pseudomonadota</taxon>
        <taxon>Gammaproteobacteria</taxon>
        <taxon>Pseudomonadales</taxon>
        <taxon>Pseudomonadaceae</taxon>
        <taxon>Atopomonas</taxon>
    </lineage>
</organism>
<dbReference type="AlphaFoldDB" id="A0A1H7LRR0"/>
<reference evidence="1 2" key="1">
    <citation type="submission" date="2016-10" db="EMBL/GenBank/DDBJ databases">
        <authorList>
            <person name="de Groot N.N."/>
        </authorList>
    </citation>
    <scope>NUCLEOTIDE SEQUENCE [LARGE SCALE GENOMIC DNA]</scope>
    <source>
        <strain evidence="1 2">JCM 19513</strain>
    </source>
</reference>
<dbReference type="SUPFAM" id="SSF109854">
    <property type="entry name" value="DinB/YfiT-like putative metalloenzymes"/>
    <property type="match status" value="1"/>
</dbReference>
<proteinExistence type="predicted"/>
<sequence length="167" mass="18566">MSSMYQTSLPMFIHMLGSISKILHKAESWGAEKNIAPEVLLNARLAPDMYPLTKQIQIATDVVKGCAARLAGVEPPSYADNEASFAELQARLEKTIAFLKAFTPEQIDGSENRSIELNFPNLQLKLNGQEYLVGFVMPNFYFHLSTAYGILRHQGLAVGKMDFLGRT</sequence>
<dbReference type="EMBL" id="FOAS01000007">
    <property type="protein sequence ID" value="SEL01606.1"/>
    <property type="molecule type" value="Genomic_DNA"/>
</dbReference>
<dbReference type="STRING" id="1429083.GCA_001885685_00519"/>
<evidence type="ECO:0000313" key="1">
    <source>
        <dbReference type="EMBL" id="SEL01606.1"/>
    </source>
</evidence>
<dbReference type="Proteomes" id="UP000185766">
    <property type="component" value="Unassembled WGS sequence"/>
</dbReference>